<dbReference type="Proteomes" id="UP000321353">
    <property type="component" value="Chromosome"/>
</dbReference>
<protein>
    <submittedName>
        <fullName evidence="2">Uncharacterized protein</fullName>
    </submittedName>
</protein>
<dbReference type="RefSeq" id="WP_147869050.1">
    <property type="nucleotide sequence ID" value="NZ_CP036264.1"/>
</dbReference>
<dbReference type="EMBL" id="CP036264">
    <property type="protein sequence ID" value="QEF99687.1"/>
    <property type="molecule type" value="Genomic_DNA"/>
</dbReference>
<name>A0A5B9ML94_9BACT</name>
<keyword evidence="1" id="KW-1133">Transmembrane helix</keyword>
<reference evidence="2 3" key="1">
    <citation type="submission" date="2019-02" db="EMBL/GenBank/DDBJ databases">
        <title>Planctomycetal bacteria perform biofilm scaping via a novel small molecule.</title>
        <authorList>
            <person name="Jeske O."/>
            <person name="Boedeker C."/>
            <person name="Wiegand S."/>
            <person name="Breitling P."/>
            <person name="Kallscheuer N."/>
            <person name="Jogler M."/>
            <person name="Rohde M."/>
            <person name="Petersen J."/>
            <person name="Medema M.H."/>
            <person name="Surup F."/>
            <person name="Jogler C."/>
        </authorList>
    </citation>
    <scope>NUCLEOTIDE SEQUENCE [LARGE SCALE GENOMIC DNA]</scope>
    <source>
        <strain evidence="2 3">Mal15</strain>
    </source>
</reference>
<keyword evidence="1" id="KW-0812">Transmembrane</keyword>
<gene>
    <name evidence="2" type="ORF">Mal15_37530</name>
</gene>
<keyword evidence="1" id="KW-0472">Membrane</keyword>
<accession>A0A5B9ML94</accession>
<sequence length="67" mass="7451">MKQAIEECLNCNARINARVTECPWCGQPRVIPDATPIRKRLSLGALITILTLAALLMWLMSLTGRDV</sequence>
<keyword evidence="3" id="KW-1185">Reference proteome</keyword>
<evidence type="ECO:0000313" key="2">
    <source>
        <dbReference type="EMBL" id="QEF99687.1"/>
    </source>
</evidence>
<dbReference type="KEGG" id="smam:Mal15_37530"/>
<proteinExistence type="predicted"/>
<evidence type="ECO:0000313" key="3">
    <source>
        <dbReference type="Proteomes" id="UP000321353"/>
    </source>
</evidence>
<evidence type="ECO:0000256" key="1">
    <source>
        <dbReference type="SAM" id="Phobius"/>
    </source>
</evidence>
<feature type="transmembrane region" description="Helical" evidence="1">
    <location>
        <begin position="41"/>
        <end position="60"/>
    </location>
</feature>
<organism evidence="2 3">
    <name type="scientific">Stieleria maiorica</name>
    <dbReference type="NCBI Taxonomy" id="2795974"/>
    <lineage>
        <taxon>Bacteria</taxon>
        <taxon>Pseudomonadati</taxon>
        <taxon>Planctomycetota</taxon>
        <taxon>Planctomycetia</taxon>
        <taxon>Pirellulales</taxon>
        <taxon>Pirellulaceae</taxon>
        <taxon>Stieleria</taxon>
    </lineage>
</organism>
<dbReference type="AlphaFoldDB" id="A0A5B9ML94"/>